<sequence>MKNTQTTEPATSANPNLDITPLIMPISYSVSGAISLAAIAAFLRQLFNLGRE</sequence>
<name>A0ABX1LWQ1_9CYAN</name>
<protein>
    <submittedName>
        <fullName evidence="2">Uncharacterized protein</fullName>
    </submittedName>
</protein>
<dbReference type="Proteomes" id="UP000738376">
    <property type="component" value="Unassembled WGS sequence"/>
</dbReference>
<keyword evidence="1" id="KW-0812">Transmembrane</keyword>
<evidence type="ECO:0000256" key="1">
    <source>
        <dbReference type="SAM" id="Phobius"/>
    </source>
</evidence>
<evidence type="ECO:0000313" key="3">
    <source>
        <dbReference type="Proteomes" id="UP000738376"/>
    </source>
</evidence>
<evidence type="ECO:0000313" key="2">
    <source>
        <dbReference type="EMBL" id="NMF60623.1"/>
    </source>
</evidence>
<keyword evidence="1" id="KW-1133">Transmembrane helix</keyword>
<gene>
    <name evidence="2" type="ORF">HC246_21975</name>
</gene>
<feature type="transmembrane region" description="Helical" evidence="1">
    <location>
        <begin position="22"/>
        <end position="43"/>
    </location>
</feature>
<dbReference type="RefSeq" id="WP_169365558.1">
    <property type="nucleotide sequence ID" value="NZ_JAAVJL010000003.1"/>
</dbReference>
<comment type="caution">
    <text evidence="2">The sequence shown here is derived from an EMBL/GenBank/DDBJ whole genome shotgun (WGS) entry which is preliminary data.</text>
</comment>
<organism evidence="2 3">
    <name type="scientific">Pseudanabaena yagii GIHE-NHR1</name>
    <dbReference type="NCBI Taxonomy" id="2722753"/>
    <lineage>
        <taxon>Bacteria</taxon>
        <taxon>Bacillati</taxon>
        <taxon>Cyanobacteriota</taxon>
        <taxon>Cyanophyceae</taxon>
        <taxon>Pseudanabaenales</taxon>
        <taxon>Pseudanabaenaceae</taxon>
        <taxon>Pseudanabaena</taxon>
        <taxon>Pseudanabaena yagii</taxon>
    </lineage>
</organism>
<proteinExistence type="predicted"/>
<accession>A0ABX1LWQ1</accession>
<reference evidence="2 3" key="1">
    <citation type="submission" date="2020-03" db="EMBL/GenBank/DDBJ databases">
        <title>Draft Genome Sequence of 2-Methylisoborneol Producing Pseudanabaena yagii Strain GIHE-NHR1 Isolated from North Han River in South Korea.</title>
        <authorList>
            <person name="Jeong J."/>
        </authorList>
    </citation>
    <scope>NUCLEOTIDE SEQUENCE [LARGE SCALE GENOMIC DNA]</scope>
    <source>
        <strain evidence="2 3">GIHE-NHR1</strain>
    </source>
</reference>
<keyword evidence="1" id="KW-0472">Membrane</keyword>
<dbReference type="EMBL" id="JAAVJL010000003">
    <property type="protein sequence ID" value="NMF60623.1"/>
    <property type="molecule type" value="Genomic_DNA"/>
</dbReference>
<keyword evidence="3" id="KW-1185">Reference proteome</keyword>